<feature type="compositionally biased region" description="Low complexity" evidence="5">
    <location>
        <begin position="71"/>
        <end position="82"/>
    </location>
</feature>
<comment type="subcellular location">
    <subcellularLocation>
        <location evidence="1">Golgi apparatus</location>
    </subcellularLocation>
</comment>
<protein>
    <recommendedName>
        <fullName evidence="6">TATA element modulatory factor 1 TATA binding domain-containing protein</fullName>
    </recommendedName>
</protein>
<dbReference type="Pfam" id="PF12329">
    <property type="entry name" value="TMF_DNA_bd"/>
    <property type="match status" value="1"/>
</dbReference>
<feature type="coiled-coil region" evidence="4">
    <location>
        <begin position="805"/>
        <end position="905"/>
    </location>
</feature>
<feature type="compositionally biased region" description="Low complexity" evidence="5">
    <location>
        <begin position="135"/>
        <end position="144"/>
    </location>
</feature>
<reference evidence="7 8" key="1">
    <citation type="journal article" date="2018" name="Sci. Rep.">
        <title>Comparative genomics provides insights into the lifestyle and reveals functional heterogeneity of dark septate endophytic fungi.</title>
        <authorList>
            <person name="Knapp D.G."/>
            <person name="Nemeth J.B."/>
            <person name="Barry K."/>
            <person name="Hainaut M."/>
            <person name="Henrissat B."/>
            <person name="Johnson J."/>
            <person name="Kuo A."/>
            <person name="Lim J.H.P."/>
            <person name="Lipzen A."/>
            <person name="Nolan M."/>
            <person name="Ohm R.A."/>
            <person name="Tamas L."/>
            <person name="Grigoriev I.V."/>
            <person name="Spatafora J.W."/>
            <person name="Nagy L.G."/>
            <person name="Kovacs G.M."/>
        </authorList>
    </citation>
    <scope>NUCLEOTIDE SEQUENCE [LARGE SCALE GENOMIC DNA]</scope>
    <source>
        <strain evidence="7 8">DSE2036</strain>
    </source>
</reference>
<keyword evidence="8" id="KW-1185">Reference proteome</keyword>
<feature type="coiled-coil region" evidence="4">
    <location>
        <begin position="400"/>
        <end position="635"/>
    </location>
</feature>
<proteinExistence type="predicted"/>
<evidence type="ECO:0000256" key="3">
    <source>
        <dbReference type="ARBA" id="ARBA00023054"/>
    </source>
</evidence>
<feature type="compositionally biased region" description="Basic and acidic residues" evidence="5">
    <location>
        <begin position="145"/>
        <end position="159"/>
    </location>
</feature>
<gene>
    <name evidence="7" type="ORF">DM02DRAFT_611951</name>
</gene>
<accession>A0A2V1E094</accession>
<feature type="region of interest" description="Disordered" evidence="5">
    <location>
        <begin position="279"/>
        <end position="302"/>
    </location>
</feature>
<dbReference type="PANTHER" id="PTHR46515">
    <property type="entry name" value="TATA ELEMENT MODULATORY FACTOR TMF1"/>
    <property type="match status" value="1"/>
</dbReference>
<dbReference type="Pfam" id="PF12325">
    <property type="entry name" value="TMF_TATA_bd"/>
    <property type="match status" value="1"/>
</dbReference>
<evidence type="ECO:0000256" key="2">
    <source>
        <dbReference type="ARBA" id="ARBA00023034"/>
    </source>
</evidence>
<dbReference type="Proteomes" id="UP000244855">
    <property type="component" value="Unassembled WGS sequence"/>
</dbReference>
<evidence type="ECO:0000313" key="7">
    <source>
        <dbReference type="EMBL" id="PVI03831.1"/>
    </source>
</evidence>
<feature type="compositionally biased region" description="Basic and acidic residues" evidence="5">
    <location>
        <begin position="245"/>
        <end position="258"/>
    </location>
</feature>
<dbReference type="GO" id="GO:0005783">
    <property type="term" value="C:endoplasmic reticulum"/>
    <property type="evidence" value="ECO:0007669"/>
    <property type="project" value="TreeGrafter"/>
</dbReference>
<feature type="coiled-coil region" evidence="4">
    <location>
        <begin position="327"/>
        <end position="375"/>
    </location>
</feature>
<dbReference type="PANTHER" id="PTHR46515:SF1">
    <property type="entry name" value="TATA ELEMENT MODULATORY FACTOR"/>
    <property type="match status" value="1"/>
</dbReference>
<dbReference type="InterPro" id="IPR052602">
    <property type="entry name" value="Growth_transcription_reg"/>
</dbReference>
<evidence type="ECO:0000256" key="5">
    <source>
        <dbReference type="SAM" id="MobiDB-lite"/>
    </source>
</evidence>
<evidence type="ECO:0000256" key="1">
    <source>
        <dbReference type="ARBA" id="ARBA00004555"/>
    </source>
</evidence>
<feature type="domain" description="TATA element modulatory factor 1 TATA binding" evidence="6">
    <location>
        <begin position="792"/>
        <end position="906"/>
    </location>
</feature>
<feature type="compositionally biased region" description="Low complexity" evidence="5">
    <location>
        <begin position="191"/>
        <end position="207"/>
    </location>
</feature>
<dbReference type="OrthoDB" id="74178at2759"/>
<feature type="compositionally biased region" description="Low complexity" evidence="5">
    <location>
        <begin position="280"/>
        <end position="293"/>
    </location>
</feature>
<organism evidence="7 8">
    <name type="scientific">Periconia macrospinosa</name>
    <dbReference type="NCBI Taxonomy" id="97972"/>
    <lineage>
        <taxon>Eukaryota</taxon>
        <taxon>Fungi</taxon>
        <taxon>Dikarya</taxon>
        <taxon>Ascomycota</taxon>
        <taxon>Pezizomycotina</taxon>
        <taxon>Dothideomycetes</taxon>
        <taxon>Pleosporomycetidae</taxon>
        <taxon>Pleosporales</taxon>
        <taxon>Massarineae</taxon>
        <taxon>Periconiaceae</taxon>
        <taxon>Periconia</taxon>
    </lineage>
</organism>
<feature type="compositionally biased region" description="Low complexity" evidence="5">
    <location>
        <begin position="31"/>
        <end position="58"/>
    </location>
</feature>
<feature type="region of interest" description="Disordered" evidence="5">
    <location>
        <begin position="31"/>
        <end position="258"/>
    </location>
</feature>
<dbReference type="AlphaFoldDB" id="A0A2V1E094"/>
<feature type="region of interest" description="Disordered" evidence="5">
    <location>
        <begin position="659"/>
        <end position="783"/>
    </location>
</feature>
<evidence type="ECO:0000256" key="4">
    <source>
        <dbReference type="SAM" id="Coils"/>
    </source>
</evidence>
<feature type="compositionally biased region" description="Low complexity" evidence="5">
    <location>
        <begin position="747"/>
        <end position="769"/>
    </location>
</feature>
<feature type="compositionally biased region" description="Basic and acidic residues" evidence="5">
    <location>
        <begin position="83"/>
        <end position="99"/>
    </location>
</feature>
<evidence type="ECO:0000259" key="6">
    <source>
        <dbReference type="Pfam" id="PF12325"/>
    </source>
</evidence>
<name>A0A2V1E094_9PLEO</name>
<dbReference type="GO" id="GO:0005794">
    <property type="term" value="C:Golgi apparatus"/>
    <property type="evidence" value="ECO:0007669"/>
    <property type="project" value="UniProtKB-SubCell"/>
</dbReference>
<dbReference type="STRING" id="97972.A0A2V1E094"/>
<evidence type="ECO:0000313" key="8">
    <source>
        <dbReference type="Proteomes" id="UP000244855"/>
    </source>
</evidence>
<dbReference type="InterPro" id="IPR022092">
    <property type="entry name" value="TMF_DNA-bd"/>
</dbReference>
<dbReference type="EMBL" id="KZ805327">
    <property type="protein sequence ID" value="PVI03831.1"/>
    <property type="molecule type" value="Genomic_DNA"/>
</dbReference>
<sequence>MSTQKKSGWGSLLGSAVAGLESRLDNILSDEQASAKAKEAAAAAAAAGEAAAQDPAKAAADKQRLQVDQISRSSSRSRPNSRLQDRLAKAVNKGKEGADPRPSSELGSRPQSPALKSAAAAAADAPRTSIDSKVSISEPAAEGASAEKKEEALKSDEAKAQSLSPRPSVEAPKASPSIVSEQPSAAIPTMSIPSSLQPPQTSSPRQSIDSVRSRPSFEISTPAESELNLSKDPDVLQSELSALQKTHEETLREHREELHSHLERIDALQSKLTYLSQQLATSAKAAAADSEATPTDKKLAEKDAQITSLMEEGQKLSKTEMKHMTTIKKMRAKALETDRELTNLKQRLSKAEKSIAEQTERARRAEASEKAAQDKLKVVAKIEKDIELIRSEREEAGLTITELRRQLNDALSRAEDAEKRVQSGALEAEKRAAASLAEDIENLRIEKKLAEDRARRELQTARDESTAQQERAKVTQLELRGEIANLESKLELLRSRSEEVSSSATGDSQAKLLRQIETLQTQYALASENWQGIEGTLTSRVAALEKDRDETAKRESEVQRKAREINSKARRLEDELETISDRSRTLEQDLAAQQASSQKLQTRLEQAEILANEARADLEREKKILEADFQHRLEEEKAKWRLEMQSHAMLPLDANHLRTGSPGASYRRNSPDPLGIHNRRATPRSIVHGGGAEIPLSPMDRMLDEARRPSSSRQRSFPTTSTPSIRSPPPPPDILPPHHHPDTFPFSSSASALNGNTTTTTTSASNTPSLGGGIDFDESSSPHRSAINDMISVSTVGAGPSVQLVERMSALVRRLESEKATSKEEMTRLVSQRDEAREEVVALLREVDALKESVGNVAVLESEMKGLRDRYEGALEMLGEKSERVEELEEDVKDLKKVYRELVETMR</sequence>
<feature type="compositionally biased region" description="Pro residues" evidence="5">
    <location>
        <begin position="726"/>
        <end position="735"/>
    </location>
</feature>
<keyword evidence="2" id="KW-0333">Golgi apparatus</keyword>
<feature type="compositionally biased region" description="Low complexity" evidence="5">
    <location>
        <begin position="709"/>
        <end position="725"/>
    </location>
</feature>
<keyword evidence="3 4" id="KW-0175">Coiled coil</keyword>
<dbReference type="InterPro" id="IPR022091">
    <property type="entry name" value="TMF_TATA-bd"/>
</dbReference>